<dbReference type="Proteomes" id="UP000003287">
    <property type="component" value="Unassembled WGS sequence"/>
</dbReference>
<sequence length="69" mass="8102">MQVAKLASLADDKEKQEQALKLLELLFAKEMQTTCGRFYLEGIFTARKMWQANVNFQNALEYMVLQERE</sequence>
<accession>F9P4S9</accession>
<reference evidence="1 2" key="1">
    <citation type="submission" date="2011-06" db="EMBL/GenBank/DDBJ databases">
        <authorList>
            <person name="Harkins D.M."/>
            <person name="Madupu R."/>
            <person name="Durkin A.S."/>
            <person name="Torralba M."/>
            <person name="Methe B."/>
            <person name="Sutton G.G."/>
            <person name="Nelson K.E."/>
        </authorList>
    </citation>
    <scope>NUCLEOTIDE SEQUENCE [LARGE SCALE GENOMIC DNA]</scope>
    <source>
        <strain evidence="1 2">SK1060</strain>
    </source>
</reference>
<evidence type="ECO:0000313" key="2">
    <source>
        <dbReference type="Proteomes" id="UP000003287"/>
    </source>
</evidence>
<protein>
    <submittedName>
        <fullName evidence="1">Putative DNA polymerase III, delta' subunit</fullName>
    </submittedName>
</protein>
<organism evidence="1 2">
    <name type="scientific">Streptococcus constellatus subsp. pharyngis SK1060 = CCUG 46377</name>
    <dbReference type="NCBI Taxonomy" id="1035184"/>
    <lineage>
        <taxon>Bacteria</taxon>
        <taxon>Bacillati</taxon>
        <taxon>Bacillota</taxon>
        <taxon>Bacilli</taxon>
        <taxon>Lactobacillales</taxon>
        <taxon>Streptococcaceae</taxon>
        <taxon>Streptococcus</taxon>
        <taxon>Streptococcus anginosus group</taxon>
    </lineage>
</organism>
<proteinExistence type="predicted"/>
<dbReference type="eggNOG" id="COG0470">
    <property type="taxonomic scope" value="Bacteria"/>
</dbReference>
<dbReference type="AlphaFoldDB" id="F9P4S9"/>
<evidence type="ECO:0000313" key="1">
    <source>
        <dbReference type="EMBL" id="EGV10587.1"/>
    </source>
</evidence>
<dbReference type="EMBL" id="AFUP01000001">
    <property type="protein sequence ID" value="EGV10587.1"/>
    <property type="molecule type" value="Genomic_DNA"/>
</dbReference>
<name>F9P4S9_STRCV</name>
<gene>
    <name evidence="1" type="ORF">HMPREF1042_0478</name>
</gene>